<evidence type="ECO:0000259" key="1">
    <source>
        <dbReference type="Pfam" id="PF18318"/>
    </source>
</evidence>
<reference evidence="2 3" key="1">
    <citation type="journal article" date="2014" name="Genome Announc.">
        <title>Draft Genome Sequences of Marine Flavobacterium Nonlabens Strains NR17, NR24, NR27, NR32, NR33, and Ara13.</title>
        <authorList>
            <person name="Nakanishi M."/>
            <person name="Meirelles P."/>
            <person name="Suzuki R."/>
            <person name="Takatani N."/>
            <person name="Mino S."/>
            <person name="Suda W."/>
            <person name="Oshima K."/>
            <person name="Hattori M."/>
            <person name="Ohkuma M."/>
            <person name="Hosokawa M."/>
            <person name="Miyashita K."/>
            <person name="Thompson F.L."/>
            <person name="Niwa A."/>
            <person name="Sawabe T."/>
            <person name="Sawabe T."/>
        </authorList>
    </citation>
    <scope>NUCLEOTIDE SEQUENCE [LARGE SCALE GENOMIC DNA]</scope>
    <source>
        <strain evidence="3">JCM19275</strain>
    </source>
</reference>
<feature type="domain" description="Glutamine synthetase C-terminal" evidence="1">
    <location>
        <begin position="33"/>
        <end position="80"/>
    </location>
</feature>
<dbReference type="Pfam" id="PF18318">
    <property type="entry name" value="Gln-synt_C-ter"/>
    <property type="match status" value="1"/>
</dbReference>
<keyword evidence="2" id="KW-0436">Ligase</keyword>
<evidence type="ECO:0000313" key="3">
    <source>
        <dbReference type="Proteomes" id="UP000029647"/>
    </source>
</evidence>
<accession>A0A090X3T7</accession>
<name>A0A090X3T7_NONUL</name>
<gene>
    <name evidence="2" type="ORF">JCM19275_1750</name>
</gene>
<dbReference type="AlphaFoldDB" id="A0A090X3T7"/>
<dbReference type="PANTHER" id="PTHR42974:SF1">
    <property type="entry name" value="TYPE-3 GLUTAMINE SYNTHETASE"/>
    <property type="match status" value="1"/>
</dbReference>
<dbReference type="Proteomes" id="UP000029647">
    <property type="component" value="Unassembled WGS sequence"/>
</dbReference>
<dbReference type="GO" id="GO:0004356">
    <property type="term" value="F:glutamine synthetase activity"/>
    <property type="evidence" value="ECO:0007669"/>
    <property type="project" value="UniProtKB-EC"/>
</dbReference>
<dbReference type="InterPro" id="IPR040577">
    <property type="entry name" value="Gln-synt_C"/>
</dbReference>
<protein>
    <submittedName>
        <fullName evidence="2">Glutamine synthetase type III GlnN</fullName>
        <ecNumber evidence="2">6.3.1.2</ecNumber>
    </submittedName>
</protein>
<comment type="caution">
    <text evidence="2">The sequence shown here is derived from an EMBL/GenBank/DDBJ whole genome shotgun (WGS) entry which is preliminary data.</text>
</comment>
<dbReference type="InterPro" id="IPR052725">
    <property type="entry name" value="GS_Type-3"/>
</dbReference>
<dbReference type="PANTHER" id="PTHR42974">
    <property type="entry name" value="GLUTAMINE SYNTHETASE"/>
    <property type="match status" value="1"/>
</dbReference>
<sequence length="86" mass="10056">MTVLNAIVAQQLIEFKSEVDALIKDKKLKKDEAIFNVLREYIKQSKKIRFEGDGYGEAWEKEAKKRGLSNNKTTLQLLKQKFLRKL</sequence>
<organism evidence="2 3">
    <name type="scientific">Nonlabens ulvanivorans</name>
    <name type="common">Persicivirga ulvanivorans</name>
    <dbReference type="NCBI Taxonomy" id="906888"/>
    <lineage>
        <taxon>Bacteria</taxon>
        <taxon>Pseudomonadati</taxon>
        <taxon>Bacteroidota</taxon>
        <taxon>Flavobacteriia</taxon>
        <taxon>Flavobacteriales</taxon>
        <taxon>Flavobacteriaceae</taxon>
        <taxon>Nonlabens</taxon>
    </lineage>
</organism>
<dbReference type="EMBL" id="BBNT01000013">
    <property type="protein sequence ID" value="GAL76602.1"/>
    <property type="molecule type" value="Genomic_DNA"/>
</dbReference>
<dbReference type="EC" id="6.3.1.2" evidence="2"/>
<evidence type="ECO:0000313" key="2">
    <source>
        <dbReference type="EMBL" id="GAL76602.1"/>
    </source>
</evidence>
<proteinExistence type="predicted"/>